<dbReference type="GO" id="GO:0005739">
    <property type="term" value="C:mitochondrion"/>
    <property type="evidence" value="ECO:0007669"/>
    <property type="project" value="UniProtKB-SubCell"/>
</dbReference>
<gene>
    <name evidence="9" type="ORF">BXYJ_LOCUS4570</name>
</gene>
<dbReference type="EMBL" id="CAJFCV020000002">
    <property type="protein sequence ID" value="CAG9099756.1"/>
    <property type="molecule type" value="Genomic_DNA"/>
</dbReference>
<dbReference type="Proteomes" id="UP000095284">
    <property type="component" value="Unplaced"/>
</dbReference>
<comment type="function">
    <text evidence="7">Mitochondrial GTPase that catalyzes the GTP-dependent ribosomal translocation step during translation elongation. During this step, the ribosome changes from the pre-translocational (PRE) to the post-translocational (POST) state as the newly formed A-site-bound peptidyl-tRNA and P-site-bound deacylated tRNA move to the P and E sites, respectively. Catalyzes the coordinated movement of the two tRNA molecules, the mRNA and conformational changes in the ribosome.</text>
</comment>
<dbReference type="Pfam" id="PF14492">
    <property type="entry name" value="EFG_III"/>
    <property type="match status" value="1"/>
</dbReference>
<proteinExistence type="inferred from homology"/>
<dbReference type="CDD" id="cd16262">
    <property type="entry name" value="EFG_III"/>
    <property type="match status" value="1"/>
</dbReference>
<dbReference type="GO" id="GO:0003746">
    <property type="term" value="F:translation elongation factor activity"/>
    <property type="evidence" value="ECO:0007669"/>
    <property type="project" value="UniProtKB-UniRule"/>
</dbReference>
<dbReference type="Pfam" id="PF03144">
    <property type="entry name" value="GTP_EFTU_D2"/>
    <property type="match status" value="1"/>
</dbReference>
<dbReference type="AlphaFoldDB" id="A0A1I7SWP3"/>
<dbReference type="Pfam" id="PF00679">
    <property type="entry name" value="EFG_C"/>
    <property type="match status" value="1"/>
</dbReference>
<dbReference type="Gene3D" id="3.30.70.240">
    <property type="match status" value="1"/>
</dbReference>
<comment type="subcellular location">
    <subcellularLocation>
        <location evidence="7">Mitochondrion</location>
    </subcellularLocation>
</comment>
<dbReference type="FunFam" id="3.30.70.870:FF:000001">
    <property type="entry name" value="Elongation factor G"/>
    <property type="match status" value="1"/>
</dbReference>
<evidence type="ECO:0000313" key="11">
    <source>
        <dbReference type="Proteomes" id="UP000659654"/>
    </source>
</evidence>
<dbReference type="SUPFAM" id="SSF54980">
    <property type="entry name" value="EF-G C-terminal domain-like"/>
    <property type="match status" value="2"/>
</dbReference>
<dbReference type="InterPro" id="IPR009000">
    <property type="entry name" value="Transl_B-barrel_sf"/>
</dbReference>
<keyword evidence="2 7" id="KW-0547">Nucleotide-binding</keyword>
<dbReference type="InterPro" id="IPR009022">
    <property type="entry name" value="EFG_III"/>
</dbReference>
<dbReference type="PANTHER" id="PTHR43636:SF2">
    <property type="entry name" value="ELONGATION FACTOR G, MITOCHONDRIAL"/>
    <property type="match status" value="1"/>
</dbReference>
<evidence type="ECO:0000256" key="6">
    <source>
        <dbReference type="ARBA" id="ARBA00023134"/>
    </source>
</evidence>
<dbReference type="PROSITE" id="PS51722">
    <property type="entry name" value="G_TR_2"/>
    <property type="match status" value="1"/>
</dbReference>
<name>A0A1I7SWP3_BURXY</name>
<dbReference type="CDD" id="cd01886">
    <property type="entry name" value="EF-G"/>
    <property type="match status" value="1"/>
</dbReference>
<feature type="binding site" evidence="7">
    <location>
        <begin position="170"/>
        <end position="173"/>
    </location>
    <ligand>
        <name>GTP</name>
        <dbReference type="ChEBI" id="CHEBI:37565"/>
    </ligand>
</feature>
<dbReference type="InterPro" id="IPR027417">
    <property type="entry name" value="P-loop_NTPase"/>
</dbReference>
<keyword evidence="6 7" id="KW-0342">GTP-binding</keyword>
<evidence type="ECO:0000259" key="8">
    <source>
        <dbReference type="PROSITE" id="PS51722"/>
    </source>
</evidence>
<accession>A0A1I7SWP3</accession>
<dbReference type="UniPathway" id="UPA00345"/>
<dbReference type="OrthoDB" id="198619at2759"/>
<reference evidence="12" key="1">
    <citation type="submission" date="2016-11" db="UniProtKB">
        <authorList>
            <consortium name="WormBaseParasite"/>
        </authorList>
    </citation>
    <scope>IDENTIFICATION</scope>
</reference>
<dbReference type="CDD" id="cd04091">
    <property type="entry name" value="mtEFG1_II_like"/>
    <property type="match status" value="1"/>
</dbReference>
<evidence type="ECO:0000256" key="1">
    <source>
        <dbReference type="ARBA" id="ARBA00005870"/>
    </source>
</evidence>
<dbReference type="InterPro" id="IPR041095">
    <property type="entry name" value="EFG_II"/>
</dbReference>
<dbReference type="NCBIfam" id="TIGR00484">
    <property type="entry name" value="EF-G"/>
    <property type="match status" value="1"/>
</dbReference>
<dbReference type="InterPro" id="IPR000795">
    <property type="entry name" value="T_Tr_GTP-bd_dom"/>
</dbReference>
<dbReference type="SMART" id="SM00838">
    <property type="entry name" value="EFG_C"/>
    <property type="match status" value="1"/>
</dbReference>
<dbReference type="Proteomes" id="UP000659654">
    <property type="component" value="Unassembled WGS sequence"/>
</dbReference>
<dbReference type="FunFam" id="3.40.50.300:FF:000029">
    <property type="entry name" value="Elongation factor G"/>
    <property type="match status" value="1"/>
</dbReference>
<organism evidence="10 12">
    <name type="scientific">Bursaphelenchus xylophilus</name>
    <name type="common">Pinewood nematode worm</name>
    <name type="synonym">Aphelenchoides xylophilus</name>
    <dbReference type="NCBI Taxonomy" id="6326"/>
    <lineage>
        <taxon>Eukaryota</taxon>
        <taxon>Metazoa</taxon>
        <taxon>Ecdysozoa</taxon>
        <taxon>Nematoda</taxon>
        <taxon>Chromadorea</taxon>
        <taxon>Rhabditida</taxon>
        <taxon>Tylenchina</taxon>
        <taxon>Tylenchomorpha</taxon>
        <taxon>Aphelenchoidea</taxon>
        <taxon>Aphelenchoididae</taxon>
        <taxon>Bursaphelenchus</taxon>
    </lineage>
</organism>
<dbReference type="Pfam" id="PF03764">
    <property type="entry name" value="EFG_IV"/>
    <property type="match status" value="1"/>
</dbReference>
<reference evidence="9" key="2">
    <citation type="submission" date="2020-09" db="EMBL/GenBank/DDBJ databases">
        <authorList>
            <person name="Kikuchi T."/>
        </authorList>
    </citation>
    <scope>NUCLEOTIDE SEQUENCE</scope>
    <source>
        <strain evidence="9">Ka4C1</strain>
    </source>
</reference>
<dbReference type="FunFam" id="3.30.70.240:FF:000001">
    <property type="entry name" value="Elongation factor G"/>
    <property type="match status" value="1"/>
</dbReference>
<keyword evidence="5 7" id="KW-0496">Mitochondrion</keyword>
<comment type="similarity">
    <text evidence="7">Belongs to the GTP-binding elongation factor family. EF-G/EF-2 subfamily.</text>
</comment>
<dbReference type="InterPro" id="IPR014721">
    <property type="entry name" value="Ribsml_uS5_D2-typ_fold_subgr"/>
</dbReference>
<keyword evidence="4 7" id="KW-0648">Protein biosynthesis</keyword>
<dbReference type="PROSITE" id="PS00301">
    <property type="entry name" value="G_TR_1"/>
    <property type="match status" value="1"/>
</dbReference>
<dbReference type="InterPro" id="IPR004540">
    <property type="entry name" value="Transl_elong_EFG/EF2"/>
</dbReference>
<feature type="domain" description="Tr-type G" evidence="8">
    <location>
        <begin position="40"/>
        <end position="317"/>
    </location>
</feature>
<dbReference type="SMART" id="SM00889">
    <property type="entry name" value="EFG_IV"/>
    <property type="match status" value="1"/>
</dbReference>
<evidence type="ECO:0000313" key="9">
    <source>
        <dbReference type="EMBL" id="CAD5216508.1"/>
    </source>
</evidence>
<evidence type="ECO:0000256" key="4">
    <source>
        <dbReference type="ARBA" id="ARBA00022917"/>
    </source>
</evidence>
<dbReference type="SUPFAM" id="SSF52540">
    <property type="entry name" value="P-loop containing nucleoside triphosphate hydrolases"/>
    <property type="match status" value="1"/>
</dbReference>
<feature type="binding site" evidence="7">
    <location>
        <begin position="49"/>
        <end position="56"/>
    </location>
    <ligand>
        <name>GTP</name>
        <dbReference type="ChEBI" id="CHEBI:37565"/>
    </ligand>
</feature>
<dbReference type="GO" id="GO:0003924">
    <property type="term" value="F:GTPase activity"/>
    <property type="evidence" value="ECO:0007669"/>
    <property type="project" value="UniProtKB-UniRule"/>
</dbReference>
<dbReference type="GO" id="GO:0005525">
    <property type="term" value="F:GTP binding"/>
    <property type="evidence" value="ECO:0007669"/>
    <property type="project" value="UniProtKB-UniRule"/>
</dbReference>
<dbReference type="Gene3D" id="3.30.230.10">
    <property type="match status" value="1"/>
</dbReference>
<dbReference type="FunFam" id="2.40.30.10:FF:000022">
    <property type="entry name" value="Elongation factor G, mitochondrial"/>
    <property type="match status" value="1"/>
</dbReference>
<evidence type="ECO:0000256" key="7">
    <source>
        <dbReference type="HAMAP-Rule" id="MF_03061"/>
    </source>
</evidence>
<dbReference type="GO" id="GO:0070125">
    <property type="term" value="P:mitochondrial translational elongation"/>
    <property type="evidence" value="ECO:0007669"/>
    <property type="project" value="UniProtKB-UniRule"/>
</dbReference>
<dbReference type="InterPro" id="IPR035647">
    <property type="entry name" value="EFG_III/V"/>
</dbReference>
<dbReference type="InterPro" id="IPR031157">
    <property type="entry name" value="G_TR_CS"/>
</dbReference>
<dbReference type="SUPFAM" id="SSF50447">
    <property type="entry name" value="Translation proteins"/>
    <property type="match status" value="1"/>
</dbReference>
<dbReference type="NCBIfam" id="TIGR00231">
    <property type="entry name" value="small_GTP"/>
    <property type="match status" value="1"/>
</dbReference>
<dbReference type="Gene3D" id="2.40.30.10">
    <property type="entry name" value="Translation factors"/>
    <property type="match status" value="1"/>
</dbReference>
<evidence type="ECO:0000313" key="10">
    <source>
        <dbReference type="Proteomes" id="UP000095284"/>
    </source>
</evidence>
<dbReference type="InterPro" id="IPR004161">
    <property type="entry name" value="EFTu-like_2"/>
</dbReference>
<evidence type="ECO:0000256" key="2">
    <source>
        <dbReference type="ARBA" id="ARBA00022741"/>
    </source>
</evidence>
<evidence type="ECO:0000256" key="5">
    <source>
        <dbReference type="ARBA" id="ARBA00023128"/>
    </source>
</evidence>
<dbReference type="WBParaSite" id="BXY_1747400.1">
    <property type="protein sequence ID" value="BXY_1747400.1"/>
    <property type="gene ID" value="BXY_1747400"/>
</dbReference>
<dbReference type="Proteomes" id="UP000582659">
    <property type="component" value="Unassembled WGS sequence"/>
</dbReference>
<dbReference type="NCBIfam" id="NF009381">
    <property type="entry name" value="PRK12740.1-5"/>
    <property type="match status" value="1"/>
</dbReference>
<evidence type="ECO:0000256" key="3">
    <source>
        <dbReference type="ARBA" id="ARBA00022768"/>
    </source>
</evidence>
<dbReference type="PANTHER" id="PTHR43636">
    <property type="entry name" value="ELONGATION FACTOR G, MITOCHONDRIAL"/>
    <property type="match status" value="1"/>
</dbReference>
<keyword evidence="3 7" id="KW-0251">Elongation factor</keyword>
<feature type="binding site" evidence="7">
    <location>
        <begin position="116"/>
        <end position="120"/>
    </location>
    <ligand>
        <name>GTP</name>
        <dbReference type="ChEBI" id="CHEBI:37565"/>
    </ligand>
</feature>
<dbReference type="InterPro" id="IPR005517">
    <property type="entry name" value="Transl_elong_EFG/EF2_IV"/>
</dbReference>
<dbReference type="Pfam" id="PF00009">
    <property type="entry name" value="GTP_EFTU"/>
    <property type="match status" value="1"/>
</dbReference>
<dbReference type="HAMAP" id="MF_00054_B">
    <property type="entry name" value="EF_G_EF_2_B"/>
    <property type="match status" value="1"/>
</dbReference>
<dbReference type="EMBL" id="CAJFDI010000002">
    <property type="protein sequence ID" value="CAD5216508.1"/>
    <property type="molecule type" value="Genomic_DNA"/>
</dbReference>
<comment type="pathway">
    <text evidence="7">Protein biosynthesis; polypeptide chain elongation.</text>
</comment>
<dbReference type="InterPro" id="IPR020568">
    <property type="entry name" value="Ribosomal_Su5_D2-typ_SF"/>
</dbReference>
<dbReference type="eggNOG" id="KOG0465">
    <property type="taxonomic scope" value="Eukaryota"/>
</dbReference>
<dbReference type="Gene3D" id="3.30.70.870">
    <property type="entry name" value="Elongation Factor G (Translational Gtpase), domain 3"/>
    <property type="match status" value="1"/>
</dbReference>
<comment type="similarity">
    <text evidence="1">Belongs to the TRAFAC class translation factor GTPase superfamily. Classic translation factor GTPase family. EF-G/EF-2 subfamily.</text>
</comment>
<evidence type="ECO:0000313" key="12">
    <source>
        <dbReference type="WBParaSite" id="BXY_1747400.1"/>
    </source>
</evidence>
<keyword evidence="11" id="KW-1185">Reference proteome</keyword>
<dbReference type="SUPFAM" id="SSF54211">
    <property type="entry name" value="Ribosomal protein S5 domain 2-like"/>
    <property type="match status" value="1"/>
</dbReference>
<dbReference type="InterPro" id="IPR005225">
    <property type="entry name" value="Small_GTP-bd"/>
</dbReference>
<dbReference type="Gene3D" id="3.40.50.300">
    <property type="entry name" value="P-loop containing nucleotide triphosphate hydrolases"/>
    <property type="match status" value="1"/>
</dbReference>
<sequence length="749" mass="84161">MFRWQTLGRLSNIYKNVFSSSRLSSAAAEAVEIGKIRPNNKIRNIGISAHIDSGKTTVTERILFYAGRINSMHEVRGKDDVGATMDFMELEKQRGITIQSAATYVDWHGTNINIIDTPGHVDFTVEVERALRVLDGAVLVLCGVGGVQSQTFTVNRQLNRYNVPFLTFVNKLDRTGADPRRAREGLRHKLHHNAAFIQMPIGMEGDFKGVIDLVEENAIYYEGQDGLIVRKDVIPKELRAEAHDLRQEMIEYLANSDETIGDQFLNEINPTADDIHAAIRRTTIARTFVPIMMGTALKNKGVQTMINNVVRYLPDPSEVVNKGNVALSDDKVEPIIFDPKRANEDIKPFVGLAFKLEAGAYGQLTYFRVYQGKLSRGDIVYATRDGRKVRVQRLVRMHANSMEDIETAYAGDICATFGLDCHSGETFCGDENLSVHCESMHVPEPVISMSLKPVNRKDADNFVKALTRFTKEDPTFRREYNAEHKETVVRGMGELHLEIYAQRMKNEYNCPVELGKPSVAYRECLAQPYEFHFRHKKQTGGQGQFGEIHGVIEQLPPEKFTQVEFTDETFGSGIPKNLLPALKKGLDQITTEGPLIKARVAGINVRLQEGATHAVDSTEIAMINTMMNMMREAYEKGHWMLLEPIMKIDVTTPGEYQGAVTTSLTQRKAIISATDSNDGFTTITAEAPLSDMFGYMTALRSITQGKGEFTMEYSKYAPTTEEDQERVVYEYKVATGQIDPNEKAKKKRR</sequence>
<protein>
    <recommendedName>
        <fullName evidence="7">Elongation factor G, mitochondrial</fullName>
        <shortName evidence="7">EF-Gmt</shortName>
    </recommendedName>
    <alternativeName>
        <fullName evidence="7">Elongation factor G 1, mitochondrial</fullName>
        <shortName evidence="7">mEF-G 1</shortName>
    </alternativeName>
    <alternativeName>
        <fullName evidence="7">Elongation factor G1</fullName>
    </alternativeName>
</protein>
<dbReference type="InterPro" id="IPR000640">
    <property type="entry name" value="EFG_V-like"/>
</dbReference>
<dbReference type="SMR" id="A0A1I7SWP3"/>
<dbReference type="PRINTS" id="PR00315">
    <property type="entry name" value="ELONGATNFCT"/>
</dbReference>